<reference evidence="2 3" key="1">
    <citation type="submission" date="2015-07" db="EMBL/GenBank/DDBJ databases">
        <authorList>
            <consortium name="Pathogen Informatics"/>
        </authorList>
    </citation>
    <scope>NUCLEOTIDE SEQUENCE [LARGE SCALE GENOMIC DNA]</scope>
    <source>
        <strain evidence="2 3">A51</strain>
    </source>
</reference>
<accession>A0A655RAA9</accession>
<proteinExistence type="predicted"/>
<keyword evidence="1" id="KW-0812">Transmembrane</keyword>
<gene>
    <name evidence="2" type="ORF">ERS013165_02694</name>
</gene>
<dbReference type="EMBL" id="CWOW01000014">
    <property type="protein sequence ID" value="CSA88921.1"/>
    <property type="molecule type" value="Genomic_DNA"/>
</dbReference>
<feature type="transmembrane region" description="Helical" evidence="1">
    <location>
        <begin position="59"/>
        <end position="75"/>
    </location>
</feature>
<sequence length="126" mass="14383">MPSDGFSLAVQVGCEINAVSVFRELLQLSHHFLFTGQNLVIGLPAVIRIDTHLFDQRCAFFFTLLLLFISSRCFLSRCCRRFTGRCGRLPCCRQITHVSHTGFHDKVFTKVLIDGFSLGWRLDDNE</sequence>
<dbReference type="Proteomes" id="UP000044806">
    <property type="component" value="Unassembled WGS sequence"/>
</dbReference>
<name>A0A655RAA9_VIBCL</name>
<evidence type="ECO:0000313" key="3">
    <source>
        <dbReference type="Proteomes" id="UP000044806"/>
    </source>
</evidence>
<evidence type="ECO:0000313" key="2">
    <source>
        <dbReference type="EMBL" id="CSA88921.1"/>
    </source>
</evidence>
<keyword evidence="1" id="KW-1133">Transmembrane helix</keyword>
<protein>
    <submittedName>
        <fullName evidence="2">Uncharacterized protein</fullName>
    </submittedName>
</protein>
<evidence type="ECO:0000256" key="1">
    <source>
        <dbReference type="SAM" id="Phobius"/>
    </source>
</evidence>
<dbReference type="AlphaFoldDB" id="A0A655RAA9"/>
<keyword evidence="1" id="KW-0472">Membrane</keyword>
<organism evidence="2 3">
    <name type="scientific">Vibrio cholerae</name>
    <dbReference type="NCBI Taxonomy" id="666"/>
    <lineage>
        <taxon>Bacteria</taxon>
        <taxon>Pseudomonadati</taxon>
        <taxon>Pseudomonadota</taxon>
        <taxon>Gammaproteobacteria</taxon>
        <taxon>Vibrionales</taxon>
        <taxon>Vibrionaceae</taxon>
        <taxon>Vibrio</taxon>
    </lineage>
</organism>